<evidence type="ECO:0000256" key="1">
    <source>
        <dbReference type="ARBA" id="ARBA00004196"/>
    </source>
</evidence>
<evidence type="ECO:0000259" key="6">
    <source>
        <dbReference type="PROSITE" id="PS50983"/>
    </source>
</evidence>
<comment type="similarity">
    <text evidence="2">Belongs to the bacterial solute-binding protein 8 family.</text>
</comment>
<sequence length="340" mass="35079">MRRHRLIAAAGAALVVGLLGACSSGASESAGAESAAPGTGAAVIEHAFGETVVPQKVERVATIGWANQDVALALGVVPVGFAAQTWGVEDGSGMLAWTKEKVDELGGAPVLFDETDGIDFEAVAATDPDIILAAYSGLTQEDYDTLTKIAPTIAYPSVAWGTPWRDFIRMDAAGMNKAAEGETLVNGLEERISRALAAHPEIKGKSAAFFYGSTSDLSQIGYYTTTDPRTAFLADLGLAVPGSVKSASEADPSSFYVQVSAENADALSDVDLIVMYGEESDLATYQADPLIGKIPAIAKGAVVFVGNSSFAASTNPGPLSIPWGIDDYVAKIAEAAGKLA</sequence>
<protein>
    <submittedName>
        <fullName evidence="7">Iron complex transport system substrate-binding protein</fullName>
    </submittedName>
</protein>
<dbReference type="PROSITE" id="PS50983">
    <property type="entry name" value="FE_B12_PBP"/>
    <property type="match status" value="1"/>
</dbReference>
<gene>
    <name evidence="7" type="ORF">HD592_002260</name>
</gene>
<comment type="caution">
    <text evidence="7">The sequence shown here is derived from an EMBL/GenBank/DDBJ whole genome shotgun (WGS) entry which is preliminary data.</text>
</comment>
<evidence type="ECO:0000256" key="5">
    <source>
        <dbReference type="SAM" id="SignalP"/>
    </source>
</evidence>
<keyword evidence="4 5" id="KW-0732">Signal</keyword>
<dbReference type="InterPro" id="IPR051313">
    <property type="entry name" value="Bact_iron-sidero_bind"/>
</dbReference>
<dbReference type="RefSeq" id="WP_184454218.1">
    <property type="nucleotide sequence ID" value="NZ_JACHMK010000001.1"/>
</dbReference>
<dbReference type="Gene3D" id="3.40.50.1980">
    <property type="entry name" value="Nitrogenase molybdenum iron protein domain"/>
    <property type="match status" value="2"/>
</dbReference>
<keyword evidence="8" id="KW-1185">Reference proteome</keyword>
<feature type="domain" description="Fe/B12 periplasmic-binding" evidence="6">
    <location>
        <begin position="59"/>
        <end position="336"/>
    </location>
</feature>
<feature type="signal peptide" evidence="5">
    <location>
        <begin position="1"/>
        <end position="26"/>
    </location>
</feature>
<dbReference type="GO" id="GO:1901678">
    <property type="term" value="P:iron coordination entity transport"/>
    <property type="evidence" value="ECO:0007669"/>
    <property type="project" value="UniProtKB-ARBA"/>
</dbReference>
<evidence type="ECO:0000256" key="3">
    <source>
        <dbReference type="ARBA" id="ARBA00022448"/>
    </source>
</evidence>
<dbReference type="Pfam" id="PF01497">
    <property type="entry name" value="Peripla_BP_2"/>
    <property type="match status" value="1"/>
</dbReference>
<name>A0A923E7W4_9ACTO</name>
<dbReference type="Proteomes" id="UP000617426">
    <property type="component" value="Unassembled WGS sequence"/>
</dbReference>
<dbReference type="CDD" id="cd01146">
    <property type="entry name" value="FhuD"/>
    <property type="match status" value="1"/>
</dbReference>
<dbReference type="AlphaFoldDB" id="A0A923E7W4"/>
<feature type="chain" id="PRO_5036805569" evidence="5">
    <location>
        <begin position="27"/>
        <end position="340"/>
    </location>
</feature>
<dbReference type="PANTHER" id="PTHR30532">
    <property type="entry name" value="IRON III DICITRATE-BINDING PERIPLASMIC PROTEIN"/>
    <property type="match status" value="1"/>
</dbReference>
<dbReference type="SUPFAM" id="SSF53807">
    <property type="entry name" value="Helical backbone' metal receptor"/>
    <property type="match status" value="1"/>
</dbReference>
<organism evidence="7 8">
    <name type="scientific">Schaalia hyovaginalis</name>
    <dbReference type="NCBI Taxonomy" id="29316"/>
    <lineage>
        <taxon>Bacteria</taxon>
        <taxon>Bacillati</taxon>
        <taxon>Actinomycetota</taxon>
        <taxon>Actinomycetes</taxon>
        <taxon>Actinomycetales</taxon>
        <taxon>Actinomycetaceae</taxon>
        <taxon>Schaalia</taxon>
    </lineage>
</organism>
<evidence type="ECO:0000313" key="8">
    <source>
        <dbReference type="Proteomes" id="UP000617426"/>
    </source>
</evidence>
<dbReference type="EMBL" id="JACHMK010000001">
    <property type="protein sequence ID" value="MBB6335695.1"/>
    <property type="molecule type" value="Genomic_DNA"/>
</dbReference>
<accession>A0A923E7W4</accession>
<reference evidence="7" key="1">
    <citation type="submission" date="2020-08" db="EMBL/GenBank/DDBJ databases">
        <title>Sequencing the genomes of 1000 actinobacteria strains.</title>
        <authorList>
            <person name="Klenk H.-P."/>
        </authorList>
    </citation>
    <scope>NUCLEOTIDE SEQUENCE</scope>
    <source>
        <strain evidence="7">DSM 10695</strain>
    </source>
</reference>
<evidence type="ECO:0000256" key="2">
    <source>
        <dbReference type="ARBA" id="ARBA00008814"/>
    </source>
</evidence>
<dbReference type="PROSITE" id="PS51257">
    <property type="entry name" value="PROKAR_LIPOPROTEIN"/>
    <property type="match status" value="1"/>
</dbReference>
<evidence type="ECO:0000256" key="4">
    <source>
        <dbReference type="ARBA" id="ARBA00022729"/>
    </source>
</evidence>
<dbReference type="GO" id="GO:0030288">
    <property type="term" value="C:outer membrane-bounded periplasmic space"/>
    <property type="evidence" value="ECO:0007669"/>
    <property type="project" value="TreeGrafter"/>
</dbReference>
<dbReference type="PANTHER" id="PTHR30532:SF24">
    <property type="entry name" value="FERRIC ENTEROBACTIN-BINDING PERIPLASMIC PROTEIN FEPB"/>
    <property type="match status" value="1"/>
</dbReference>
<comment type="subcellular location">
    <subcellularLocation>
        <location evidence="1">Cell envelope</location>
    </subcellularLocation>
</comment>
<keyword evidence="3" id="KW-0813">Transport</keyword>
<dbReference type="InterPro" id="IPR002491">
    <property type="entry name" value="ABC_transptr_periplasmic_BD"/>
</dbReference>
<evidence type="ECO:0000313" key="7">
    <source>
        <dbReference type="EMBL" id="MBB6335695.1"/>
    </source>
</evidence>
<proteinExistence type="inferred from homology"/>